<protein>
    <submittedName>
        <fullName evidence="1">Phage tail tube protein</fullName>
    </submittedName>
</protein>
<dbReference type="AlphaFoldDB" id="A0A2Z6DXR9"/>
<dbReference type="NCBIfam" id="TIGR01611">
    <property type="entry name" value="tail_tube"/>
    <property type="match status" value="1"/>
</dbReference>
<keyword evidence="2" id="KW-1185">Reference proteome</keyword>
<proteinExistence type="predicted"/>
<dbReference type="RefSeq" id="WP_119334994.1">
    <property type="nucleotide sequence ID" value="NZ_AP018558.1"/>
</dbReference>
<evidence type="ECO:0000313" key="2">
    <source>
        <dbReference type="Proteomes" id="UP000262004"/>
    </source>
</evidence>
<dbReference type="OrthoDB" id="8900117at2"/>
<gene>
    <name evidence="1" type="ORF">HPTL_0973</name>
</gene>
<dbReference type="EMBL" id="AP018558">
    <property type="protein sequence ID" value="BBD77240.1"/>
    <property type="molecule type" value="Genomic_DNA"/>
</dbReference>
<organism evidence="1 2">
    <name type="scientific">Hydrogenophilus thermoluteolus</name>
    <name type="common">Pseudomonas hydrogenothermophila</name>
    <dbReference type="NCBI Taxonomy" id="297"/>
    <lineage>
        <taxon>Bacteria</taxon>
        <taxon>Pseudomonadati</taxon>
        <taxon>Pseudomonadota</taxon>
        <taxon>Hydrogenophilia</taxon>
        <taxon>Hydrogenophilales</taxon>
        <taxon>Hydrogenophilaceae</taxon>
        <taxon>Hydrogenophilus</taxon>
    </lineage>
</organism>
<name>A0A2Z6DXR9_HYDTE</name>
<dbReference type="InterPro" id="IPR006498">
    <property type="entry name" value="Tail_tube"/>
</dbReference>
<evidence type="ECO:0000313" key="1">
    <source>
        <dbReference type="EMBL" id="BBD77240.1"/>
    </source>
</evidence>
<dbReference type="Pfam" id="PF04985">
    <property type="entry name" value="Phage_tube"/>
    <property type="match status" value="1"/>
</dbReference>
<dbReference type="KEGG" id="htl:HPTL_0973"/>
<dbReference type="Proteomes" id="UP000262004">
    <property type="component" value="Chromosome"/>
</dbReference>
<reference evidence="1 2" key="1">
    <citation type="submission" date="2018-04" db="EMBL/GenBank/DDBJ databases">
        <title>Complete genome sequence of Hydrogenophilus thermoluteolus TH-1.</title>
        <authorList>
            <person name="Arai H."/>
        </authorList>
    </citation>
    <scope>NUCLEOTIDE SEQUENCE [LARGE SCALE GENOMIC DNA]</scope>
    <source>
        <strain evidence="1 2">TH-1</strain>
    </source>
</reference>
<accession>A0A2Z6DXR9</accession>
<sequence length="173" mass="18875">MAKIEIHRITNANVYLDGQSLLGRAESVDLPQIKAKMAEHKALGMVGTIEAFAGFEKLEGKIKWASYYADVLKKVANPFKAVQLQVRGSMPIIVGGSVNREAPIVAMLTVVFKSLPGGAFQQHENVELETDFTAYYMKLTVDGQDVAEIDVLENIYKAGGVDLLAQYRSNIGG</sequence>